<dbReference type="Proteomes" id="UP000051679">
    <property type="component" value="Unassembled WGS sequence"/>
</dbReference>
<reference evidence="2 3" key="1">
    <citation type="journal article" date="2015" name="Genome Announc.">
        <title>Expanding the biotechnology potential of lactobacilli through comparative genomics of 213 strains and associated genera.</title>
        <authorList>
            <person name="Sun Z."/>
            <person name="Harris H.M."/>
            <person name="McCann A."/>
            <person name="Guo C."/>
            <person name="Argimon S."/>
            <person name="Zhang W."/>
            <person name="Yang X."/>
            <person name="Jeffery I.B."/>
            <person name="Cooney J.C."/>
            <person name="Kagawa T.F."/>
            <person name="Liu W."/>
            <person name="Song Y."/>
            <person name="Salvetti E."/>
            <person name="Wrobel A."/>
            <person name="Rasinkangas P."/>
            <person name="Parkhill J."/>
            <person name="Rea M.C."/>
            <person name="O'Sullivan O."/>
            <person name="Ritari J."/>
            <person name="Douillard F.P."/>
            <person name="Paul Ross R."/>
            <person name="Yang R."/>
            <person name="Briner A.E."/>
            <person name="Felis G.E."/>
            <person name="de Vos W.M."/>
            <person name="Barrangou R."/>
            <person name="Klaenhammer T.R."/>
            <person name="Caufield P.W."/>
            <person name="Cui Y."/>
            <person name="Zhang H."/>
            <person name="O'Toole P.W."/>
        </authorList>
    </citation>
    <scope>NUCLEOTIDE SEQUENCE [LARGE SCALE GENOMIC DNA]</scope>
    <source>
        <strain evidence="2 3">DSM 20505</strain>
    </source>
</reference>
<sequence>MIVALIIISTIALYLAFIMMRTSVLRSVLVVIFGAGLMGSMFMVYANDHSHFGMEKVTTTQTSTIYSASPSKALPLLLRQDVGTDGKHQVYIYKLNPKHKATHTKADYDVHNKVVATNAKSATLTSKKTVWRYKNGFFKTLFMNQNNNHLVKQVNTIELPKTWTELSTKQAKALSKRLASLKNPSAKQKAQMAAAVQQAVIAAKMKNPHLTAAQQKQVIAQAQAKLQAAAIQAAIKQVKASVK</sequence>
<dbReference type="EMBL" id="AYYO01000055">
    <property type="protein sequence ID" value="KRM54572.1"/>
    <property type="molecule type" value="Genomic_DNA"/>
</dbReference>
<dbReference type="Pfam" id="PF16069">
    <property type="entry name" value="DUF4811"/>
    <property type="match status" value="1"/>
</dbReference>
<proteinExistence type="predicted"/>
<gene>
    <name evidence="2" type="ORF">FC18_GL000383</name>
</gene>
<protein>
    <recommendedName>
        <fullName evidence="4">DUF4811 domain-containing protein</fullName>
    </recommendedName>
</protein>
<keyword evidence="3" id="KW-1185">Reference proteome</keyword>
<name>A0A0R1ZUX1_9LACO</name>
<dbReference type="AlphaFoldDB" id="A0A0R1ZUX1"/>
<evidence type="ECO:0000256" key="1">
    <source>
        <dbReference type="SAM" id="Phobius"/>
    </source>
</evidence>
<organism evidence="2 3">
    <name type="scientific">Lacticaseibacillus sharpeae JCM 1186 = DSM 20505</name>
    <dbReference type="NCBI Taxonomy" id="1291052"/>
    <lineage>
        <taxon>Bacteria</taxon>
        <taxon>Bacillati</taxon>
        <taxon>Bacillota</taxon>
        <taxon>Bacilli</taxon>
        <taxon>Lactobacillales</taxon>
        <taxon>Lactobacillaceae</taxon>
        <taxon>Lacticaseibacillus</taxon>
    </lineage>
</organism>
<dbReference type="RefSeq" id="WP_054676778.1">
    <property type="nucleotide sequence ID" value="NZ_AYYO01000055.1"/>
</dbReference>
<dbReference type="InterPro" id="IPR032083">
    <property type="entry name" value="DUF4811"/>
</dbReference>
<comment type="caution">
    <text evidence="2">The sequence shown here is derived from an EMBL/GenBank/DDBJ whole genome shotgun (WGS) entry which is preliminary data.</text>
</comment>
<feature type="transmembrane region" description="Helical" evidence="1">
    <location>
        <begin position="28"/>
        <end position="46"/>
    </location>
</feature>
<evidence type="ECO:0000313" key="2">
    <source>
        <dbReference type="EMBL" id="KRM54572.1"/>
    </source>
</evidence>
<keyword evidence="1" id="KW-0472">Membrane</keyword>
<keyword evidence="1" id="KW-0812">Transmembrane</keyword>
<evidence type="ECO:0008006" key="4">
    <source>
        <dbReference type="Google" id="ProtNLM"/>
    </source>
</evidence>
<evidence type="ECO:0000313" key="3">
    <source>
        <dbReference type="Proteomes" id="UP000051679"/>
    </source>
</evidence>
<dbReference type="STRING" id="1291052.FC18_GL000383"/>
<keyword evidence="1" id="KW-1133">Transmembrane helix</keyword>
<accession>A0A0R1ZUX1</accession>
<dbReference type="OrthoDB" id="2249491at2"/>
<dbReference type="PATRIC" id="fig|1291052.5.peg.394"/>